<accession>A0A4V2QG27</accession>
<dbReference type="AlphaFoldDB" id="A0A4V2QG27"/>
<comment type="caution">
    <text evidence="1">The sequence shown here is derived from an EMBL/GenBank/DDBJ whole genome shotgun (WGS) entry which is preliminary data.</text>
</comment>
<dbReference type="EMBL" id="SLUN01000004">
    <property type="protein sequence ID" value="TCL74167.1"/>
    <property type="molecule type" value="Genomic_DNA"/>
</dbReference>
<dbReference type="RefSeq" id="WP_132013158.1">
    <property type="nucleotide sequence ID" value="NZ_SLUN01000004.1"/>
</dbReference>
<sequence>MGKGWSGYGREFKLLFLTWLLVGITSGINDTIFSNFMNEVFHISAQVRGYLELPREFPGFIIAI</sequence>
<organism evidence="1 2">
    <name type="scientific">Hydrogenispora ethanolica</name>
    <dbReference type="NCBI Taxonomy" id="1082276"/>
    <lineage>
        <taxon>Bacteria</taxon>
        <taxon>Bacillati</taxon>
        <taxon>Bacillota</taxon>
        <taxon>Hydrogenispora</taxon>
    </lineage>
</organism>
<reference evidence="1 2" key="1">
    <citation type="submission" date="2019-03" db="EMBL/GenBank/DDBJ databases">
        <title>Genomic Encyclopedia of Type Strains, Phase IV (KMG-IV): sequencing the most valuable type-strain genomes for metagenomic binning, comparative biology and taxonomic classification.</title>
        <authorList>
            <person name="Goeker M."/>
        </authorList>
    </citation>
    <scope>NUCLEOTIDE SEQUENCE [LARGE SCALE GENOMIC DNA]</scope>
    <source>
        <strain evidence="1 2">LX-B</strain>
    </source>
</reference>
<evidence type="ECO:0008006" key="3">
    <source>
        <dbReference type="Google" id="ProtNLM"/>
    </source>
</evidence>
<dbReference type="OrthoDB" id="9774288at2"/>
<evidence type="ECO:0000313" key="2">
    <source>
        <dbReference type="Proteomes" id="UP000295008"/>
    </source>
</evidence>
<protein>
    <recommendedName>
        <fullName evidence="3">MFS transporter</fullName>
    </recommendedName>
</protein>
<keyword evidence="2" id="KW-1185">Reference proteome</keyword>
<gene>
    <name evidence="1" type="ORF">EDC14_1004103</name>
</gene>
<proteinExistence type="predicted"/>
<evidence type="ECO:0000313" key="1">
    <source>
        <dbReference type="EMBL" id="TCL74167.1"/>
    </source>
</evidence>
<dbReference type="Proteomes" id="UP000295008">
    <property type="component" value="Unassembled WGS sequence"/>
</dbReference>
<name>A0A4V2QG27_HYDET</name>